<evidence type="ECO:0000313" key="17">
    <source>
        <dbReference type="EMBL" id="KAF4091864.1"/>
    </source>
</evidence>
<accession>A0A7J6B9X2</accession>
<dbReference type="InterPro" id="IPR033411">
    <property type="entry name" value="Ribonuclease_PIN"/>
</dbReference>
<dbReference type="GO" id="GO:0004521">
    <property type="term" value="F:RNA endonuclease activity"/>
    <property type="evidence" value="ECO:0007669"/>
    <property type="project" value="InterPro"/>
</dbReference>
<dbReference type="GO" id="GO:0008270">
    <property type="term" value="F:zinc ion binding"/>
    <property type="evidence" value="ECO:0007669"/>
    <property type="project" value="UniProtKB-KW"/>
</dbReference>
<feature type="domain" description="Ribonuclease PIN" evidence="16">
    <location>
        <begin position="61"/>
        <end position="147"/>
    </location>
</feature>
<dbReference type="PIRSF" id="PIRSF037125">
    <property type="entry name" value="D-site_20S_pre-rRNA_nuclease"/>
    <property type="match status" value="1"/>
</dbReference>
<evidence type="ECO:0000256" key="1">
    <source>
        <dbReference type="ARBA" id="ARBA00004123"/>
    </source>
</evidence>
<dbReference type="SUPFAM" id="SSF144206">
    <property type="entry name" value="NOB1 zinc finger-like"/>
    <property type="match status" value="1"/>
</dbReference>
<feature type="domain" description="Putative WW-binding" evidence="15">
    <location>
        <begin position="262"/>
        <end position="320"/>
    </location>
</feature>
<evidence type="ECO:0000256" key="12">
    <source>
        <dbReference type="PIRSR" id="PIRSR037125-1"/>
    </source>
</evidence>
<sequence length="521" mass="58472">VWFGAAVWCRRSQGTFSRDLRVVCAAGWFRRFLQKFSRDLRVAVRFRSSRFKMVASMVEHVVADAGAFLRNAALHEIGKNIYTLKDVVNEIRDKQTKKNLAFLPYKLTFKEPFPEHVRFVTEFAKKTGDYPSLSATDIKVLALTYQLELENCGAAHLKKEPAVQVDIRSTPRHPEAPINIAGFHLPSKQKSSAGSVTDVQQHVASREHPSAEISEFNSFQFWREPLPSVDDDLLKLLESSSGSVADVRHDVVSREPQTAEISEFNSFQFWRDPLPSIDDDLLKLVVSEDVPEKAQRADLTSPGTEKEEEEEDCGGGWITPGNIKQIQMDASELHPSENVTVGCVTTDFAMQNVLIQIGLNVLSVNGMLIRHTRNYILRCHACFKTTTNMNKAFCPHCGNNTLKKVAVTLGEDGSMQMHFSSNPKVLNPKGKRYSMPLPQGGKHSNNPHVVDDQRFPQQRLSRKARAKTDALDPDYLAGGSPFTEHDLYSRAANLNLRETPCGGGRRRANPNASRKKFVKKK</sequence>
<comment type="subcellular location">
    <subcellularLocation>
        <location evidence="1">Nucleus</location>
    </subcellularLocation>
</comment>
<evidence type="ECO:0000256" key="8">
    <source>
        <dbReference type="ARBA" id="ARBA00022801"/>
    </source>
</evidence>
<keyword evidence="8" id="KW-0378">Hydrolase</keyword>
<dbReference type="Pfam" id="PF15017">
    <property type="entry name" value="WRNPLPNID"/>
    <property type="match status" value="2"/>
</dbReference>
<feature type="non-terminal residue" evidence="17">
    <location>
        <position position="1"/>
    </location>
</feature>
<dbReference type="Pfam" id="PF08772">
    <property type="entry name" value="Zn_ribbon_NOB1"/>
    <property type="match status" value="1"/>
</dbReference>
<dbReference type="GO" id="GO:0030688">
    <property type="term" value="C:preribosome, small subunit precursor"/>
    <property type="evidence" value="ECO:0007669"/>
    <property type="project" value="TreeGrafter"/>
</dbReference>
<feature type="compositionally biased region" description="Basic residues" evidence="13">
    <location>
        <begin position="504"/>
        <end position="521"/>
    </location>
</feature>
<evidence type="ECO:0000259" key="16">
    <source>
        <dbReference type="Pfam" id="PF17146"/>
    </source>
</evidence>
<feature type="binding site" evidence="12">
    <location>
        <position position="382"/>
    </location>
    <ligand>
        <name>Zn(2+)</name>
        <dbReference type="ChEBI" id="CHEBI:29105"/>
    </ligand>
</feature>
<dbReference type="Proteomes" id="UP000593565">
    <property type="component" value="Unassembled WGS sequence"/>
</dbReference>
<gene>
    <name evidence="17" type="ORF">AMELA_G00041470</name>
</gene>
<dbReference type="Gene3D" id="6.20.210.10">
    <property type="entry name" value="Nin one binding (NOB1), Zn-ribbon-like"/>
    <property type="match status" value="1"/>
</dbReference>
<comment type="caution">
    <text evidence="17">The sequence shown here is derived from an EMBL/GenBank/DDBJ whole genome shotgun (WGS) entry which is preliminary data.</text>
</comment>
<dbReference type="GO" id="GO:0016787">
    <property type="term" value="F:hydrolase activity"/>
    <property type="evidence" value="ECO:0007669"/>
    <property type="project" value="UniProtKB-KW"/>
</dbReference>
<dbReference type="InterPro" id="IPR014881">
    <property type="entry name" value="NOB1_Zn-bd"/>
</dbReference>
<keyword evidence="9 12" id="KW-0862">Zinc</keyword>
<keyword evidence="4" id="KW-0597">Phosphoprotein</keyword>
<feature type="binding site" evidence="12">
    <location>
        <position position="397"/>
    </location>
    <ligand>
        <name>Zn(2+)</name>
        <dbReference type="ChEBI" id="CHEBI:29105"/>
    </ligand>
</feature>
<dbReference type="GO" id="GO:0030490">
    <property type="term" value="P:maturation of SSU-rRNA"/>
    <property type="evidence" value="ECO:0007669"/>
    <property type="project" value="TreeGrafter"/>
</dbReference>
<evidence type="ECO:0000256" key="2">
    <source>
        <dbReference type="ARBA" id="ARBA00005858"/>
    </source>
</evidence>
<keyword evidence="7" id="KW-0863">Zinc-finger</keyword>
<evidence type="ECO:0000256" key="3">
    <source>
        <dbReference type="ARBA" id="ARBA00018439"/>
    </source>
</evidence>
<dbReference type="InterPro" id="IPR017117">
    <property type="entry name" value="Nob1_euk"/>
</dbReference>
<comment type="function">
    <text evidence="11">May play a role in mRNA degradation. Endonuclease required for processing of 20S pre-rRNA precursor and biogenesis of 40S ribosomal subunits.</text>
</comment>
<evidence type="ECO:0000256" key="4">
    <source>
        <dbReference type="ARBA" id="ARBA00022553"/>
    </source>
</evidence>
<dbReference type="CDD" id="cd09876">
    <property type="entry name" value="PIN_Nob1-like"/>
    <property type="match status" value="1"/>
</dbReference>
<keyword evidence="10" id="KW-0539">Nucleus</keyword>
<evidence type="ECO:0000256" key="6">
    <source>
        <dbReference type="ARBA" id="ARBA00022723"/>
    </source>
</evidence>
<evidence type="ECO:0000259" key="15">
    <source>
        <dbReference type="Pfam" id="PF15017"/>
    </source>
</evidence>
<evidence type="ECO:0000313" key="18">
    <source>
        <dbReference type="Proteomes" id="UP000593565"/>
    </source>
</evidence>
<dbReference type="InterPro" id="IPR033461">
    <property type="entry name" value="WRNPLPNID"/>
</dbReference>
<name>A0A7J6B9X2_AMEME</name>
<feature type="domain" description="Putative WW-binding" evidence="15">
    <location>
        <begin position="214"/>
        <end position="244"/>
    </location>
</feature>
<evidence type="ECO:0000256" key="10">
    <source>
        <dbReference type="ARBA" id="ARBA00023242"/>
    </source>
</evidence>
<evidence type="ECO:0000259" key="14">
    <source>
        <dbReference type="Pfam" id="PF08772"/>
    </source>
</evidence>
<evidence type="ECO:0000256" key="11">
    <source>
        <dbReference type="ARBA" id="ARBA00045628"/>
    </source>
</evidence>
<dbReference type="AlphaFoldDB" id="A0A7J6B9X2"/>
<proteinExistence type="inferred from homology"/>
<evidence type="ECO:0000256" key="13">
    <source>
        <dbReference type="SAM" id="MobiDB-lite"/>
    </source>
</evidence>
<dbReference type="Gene3D" id="3.40.50.1010">
    <property type="entry name" value="5'-nuclease"/>
    <property type="match status" value="1"/>
</dbReference>
<keyword evidence="6 12" id="KW-0479">Metal-binding</keyword>
<keyword evidence="5" id="KW-0540">Nuclease</keyword>
<evidence type="ECO:0000256" key="5">
    <source>
        <dbReference type="ARBA" id="ARBA00022722"/>
    </source>
</evidence>
<feature type="region of interest" description="Disordered" evidence="13">
    <location>
        <begin position="498"/>
        <end position="521"/>
    </location>
</feature>
<dbReference type="GO" id="GO:0005634">
    <property type="term" value="C:nucleus"/>
    <property type="evidence" value="ECO:0007669"/>
    <property type="project" value="UniProtKB-SubCell"/>
</dbReference>
<dbReference type="FunFam" id="3.40.50.1010:FF:000018">
    <property type="entry name" value="RNA-binding protein NOB1"/>
    <property type="match status" value="1"/>
</dbReference>
<dbReference type="InterPro" id="IPR036283">
    <property type="entry name" value="NOB1_Zf-like_sf"/>
</dbReference>
<dbReference type="InterPro" id="IPR039907">
    <property type="entry name" value="NOB1"/>
</dbReference>
<feature type="binding site" evidence="12">
    <location>
        <position position="394"/>
    </location>
    <ligand>
        <name>Zn(2+)</name>
        <dbReference type="ChEBI" id="CHEBI:29105"/>
    </ligand>
</feature>
<keyword evidence="18" id="KW-1185">Reference proteome</keyword>
<organism evidence="17 18">
    <name type="scientific">Ameiurus melas</name>
    <name type="common">Black bullhead</name>
    <name type="synonym">Silurus melas</name>
    <dbReference type="NCBI Taxonomy" id="219545"/>
    <lineage>
        <taxon>Eukaryota</taxon>
        <taxon>Metazoa</taxon>
        <taxon>Chordata</taxon>
        <taxon>Craniata</taxon>
        <taxon>Vertebrata</taxon>
        <taxon>Euteleostomi</taxon>
        <taxon>Actinopterygii</taxon>
        <taxon>Neopterygii</taxon>
        <taxon>Teleostei</taxon>
        <taxon>Ostariophysi</taxon>
        <taxon>Siluriformes</taxon>
        <taxon>Ictaluridae</taxon>
        <taxon>Ameiurus</taxon>
    </lineage>
</organism>
<comment type="similarity">
    <text evidence="2">Belongs to the NOB1 family.</text>
</comment>
<feature type="domain" description="Nin one binding (NOB1) Zn-ribbon-like" evidence="14">
    <location>
        <begin position="369"/>
        <end position="441"/>
    </location>
</feature>
<dbReference type="EMBL" id="JAAGNN010000003">
    <property type="protein sequence ID" value="KAF4091864.1"/>
    <property type="molecule type" value="Genomic_DNA"/>
</dbReference>
<reference evidence="17 18" key="1">
    <citation type="submission" date="2020-02" db="EMBL/GenBank/DDBJ databases">
        <title>A chromosome-scale genome assembly of the black bullhead catfish (Ameiurus melas).</title>
        <authorList>
            <person name="Wen M."/>
            <person name="Zham M."/>
            <person name="Cabau C."/>
            <person name="Klopp C."/>
            <person name="Donnadieu C."/>
            <person name="Roques C."/>
            <person name="Bouchez O."/>
            <person name="Lampietro C."/>
            <person name="Jouanno E."/>
            <person name="Herpin A."/>
            <person name="Louis A."/>
            <person name="Berthelot C."/>
            <person name="Parey E."/>
            <person name="Roest-Crollius H."/>
            <person name="Braasch I."/>
            <person name="Postlethwait J."/>
            <person name="Robinson-Rechavi M."/>
            <person name="Echchiki A."/>
            <person name="Begum T."/>
            <person name="Montfort J."/>
            <person name="Schartl M."/>
            <person name="Bobe J."/>
            <person name="Guiguen Y."/>
        </authorList>
    </citation>
    <scope>NUCLEOTIDE SEQUENCE [LARGE SCALE GENOMIC DNA]</scope>
    <source>
        <strain evidence="17">M_S1</strain>
        <tissue evidence="17">Blood</tissue>
    </source>
</reference>
<dbReference type="PANTHER" id="PTHR12814:SF2">
    <property type="entry name" value="RNA-BINDING PROTEIN NOB1"/>
    <property type="match status" value="1"/>
</dbReference>
<feature type="binding site" evidence="12">
    <location>
        <position position="379"/>
    </location>
    <ligand>
        <name>Zn(2+)</name>
        <dbReference type="ChEBI" id="CHEBI:29105"/>
    </ligand>
</feature>
<evidence type="ECO:0000256" key="7">
    <source>
        <dbReference type="ARBA" id="ARBA00022771"/>
    </source>
</evidence>
<feature type="region of interest" description="Disordered" evidence="13">
    <location>
        <begin position="293"/>
        <end position="316"/>
    </location>
</feature>
<dbReference type="Pfam" id="PF17146">
    <property type="entry name" value="PIN_6"/>
    <property type="match status" value="1"/>
</dbReference>
<feature type="region of interest" description="Disordered" evidence="13">
    <location>
        <begin position="437"/>
        <end position="472"/>
    </location>
</feature>
<protein>
    <recommendedName>
        <fullName evidence="3">RNA-binding protein NOB1</fullName>
    </recommendedName>
</protein>
<evidence type="ECO:0000256" key="9">
    <source>
        <dbReference type="ARBA" id="ARBA00022833"/>
    </source>
</evidence>
<dbReference type="PANTHER" id="PTHR12814">
    <property type="entry name" value="RNA-BINDING PROTEIN NOB1"/>
    <property type="match status" value="1"/>
</dbReference>